<feature type="domain" description="N-acetyltransferase" evidence="1">
    <location>
        <begin position="34"/>
        <end position="180"/>
    </location>
</feature>
<gene>
    <name evidence="2" type="ORF">IPK02_04390</name>
</gene>
<organism evidence="2 3">
    <name type="scientific">Candidatus Accumulibacter affinis</name>
    <dbReference type="NCBI Taxonomy" id="2954384"/>
    <lineage>
        <taxon>Bacteria</taxon>
        <taxon>Pseudomonadati</taxon>
        <taxon>Pseudomonadota</taxon>
        <taxon>Betaproteobacteria</taxon>
        <taxon>Candidatus Accumulibacter</taxon>
    </lineage>
</organism>
<dbReference type="EMBL" id="JADJOT010000003">
    <property type="protein sequence ID" value="MBK7953267.1"/>
    <property type="molecule type" value="Genomic_DNA"/>
</dbReference>
<dbReference type="PROSITE" id="PS51186">
    <property type="entry name" value="GNAT"/>
    <property type="match status" value="1"/>
</dbReference>
<dbReference type="Pfam" id="PF00583">
    <property type="entry name" value="Acetyltransf_1"/>
    <property type="match status" value="1"/>
</dbReference>
<dbReference type="Proteomes" id="UP000706151">
    <property type="component" value="Unassembled WGS sequence"/>
</dbReference>
<proteinExistence type="predicted"/>
<comment type="caution">
    <text evidence="2">The sequence shown here is derived from an EMBL/GenBank/DDBJ whole genome shotgun (WGS) entry which is preliminary data.</text>
</comment>
<name>A0A935T9E3_9PROT</name>
<dbReference type="GO" id="GO:0016747">
    <property type="term" value="F:acyltransferase activity, transferring groups other than amino-acyl groups"/>
    <property type="evidence" value="ECO:0007669"/>
    <property type="project" value="InterPro"/>
</dbReference>
<protein>
    <submittedName>
        <fullName evidence="2">GNAT family N-acetyltransferase</fullName>
    </submittedName>
</protein>
<dbReference type="SUPFAM" id="SSF55729">
    <property type="entry name" value="Acyl-CoA N-acyltransferases (Nat)"/>
    <property type="match status" value="1"/>
</dbReference>
<dbReference type="Gene3D" id="3.40.630.30">
    <property type="match status" value="1"/>
</dbReference>
<evidence type="ECO:0000313" key="2">
    <source>
        <dbReference type="EMBL" id="MBK7953267.1"/>
    </source>
</evidence>
<dbReference type="InterPro" id="IPR000182">
    <property type="entry name" value="GNAT_dom"/>
</dbReference>
<sequence>MFHIMDPSHYQVDETLRDGRPVVVRAIHGKDQQEILAAYHELDSHSIYLRFFAARGEPTAAELRDWTEVDFASLVRLILCLAEPNGERIIGGASYALLVPANPAAGAEISFLIEEDFQGQGLATMLLQHLVCIARSAGITHFVAETLIENRSMVSVFAGSGLPMKRWLEDGVVRIRLDLTA</sequence>
<reference evidence="2 3" key="1">
    <citation type="submission" date="2020-10" db="EMBL/GenBank/DDBJ databases">
        <title>Connecting structure to function with the recovery of over 1000 high-quality activated sludge metagenome-assembled genomes encoding full-length rRNA genes using long-read sequencing.</title>
        <authorList>
            <person name="Singleton C.M."/>
            <person name="Petriglieri F."/>
            <person name="Kristensen J.M."/>
            <person name="Kirkegaard R.H."/>
            <person name="Michaelsen T.Y."/>
            <person name="Andersen M.H."/>
            <person name="Karst S.M."/>
            <person name="Dueholm M.S."/>
            <person name="Nielsen P.H."/>
            <person name="Albertsen M."/>
        </authorList>
    </citation>
    <scope>NUCLEOTIDE SEQUENCE [LARGE SCALE GENOMIC DNA]</scope>
    <source>
        <strain evidence="2">Fred_18-Q3-R57-64_BAT3C.720</strain>
    </source>
</reference>
<dbReference type="InterPro" id="IPR016181">
    <property type="entry name" value="Acyl_CoA_acyltransferase"/>
</dbReference>
<dbReference type="CDD" id="cd04301">
    <property type="entry name" value="NAT_SF"/>
    <property type="match status" value="1"/>
</dbReference>
<dbReference type="AlphaFoldDB" id="A0A935T9E3"/>
<evidence type="ECO:0000313" key="3">
    <source>
        <dbReference type="Proteomes" id="UP000706151"/>
    </source>
</evidence>
<accession>A0A935T9E3</accession>
<evidence type="ECO:0000259" key="1">
    <source>
        <dbReference type="PROSITE" id="PS51186"/>
    </source>
</evidence>